<name>A0A2V4BW78_9FLAO</name>
<dbReference type="EMBL" id="QJHK01000002">
    <property type="protein sequence ID" value="PXY42113.1"/>
    <property type="molecule type" value="Genomic_DNA"/>
</dbReference>
<protein>
    <recommendedName>
        <fullName evidence="3">DUF2946 domain-containing protein</fullName>
    </recommendedName>
</protein>
<accession>A0A2V4BW78</accession>
<reference evidence="1 2" key="1">
    <citation type="submission" date="2018-05" db="EMBL/GenBank/DDBJ databases">
        <title>Flavobacterium sp. strain IMCC34759, incomplete genome.</title>
        <authorList>
            <person name="Joung Y."/>
            <person name="Cho J."/>
        </authorList>
    </citation>
    <scope>NUCLEOTIDE SEQUENCE [LARGE SCALE GENOMIC DNA]</scope>
    <source>
        <strain evidence="1 2">IMCC34759</strain>
    </source>
</reference>
<dbReference type="OrthoDB" id="1445232at2"/>
<evidence type="ECO:0000313" key="1">
    <source>
        <dbReference type="EMBL" id="PXY42113.1"/>
    </source>
</evidence>
<sequence length="121" mass="14325">MKKKWILISIILSMAVLFSILFQSIHSYEHHSLQIQKKEHHHLSNEKALIIDDHSAFEKCFTCDFSFSLFTVLTVYLLPFYKNSSKNYSPFYYFQQHSLFFKGSLFALRAPPILKIVKENM</sequence>
<evidence type="ECO:0000313" key="2">
    <source>
        <dbReference type="Proteomes" id="UP000247903"/>
    </source>
</evidence>
<proteinExistence type="predicted"/>
<gene>
    <name evidence="1" type="ORF">DMB65_02430</name>
</gene>
<comment type="caution">
    <text evidence="1">The sequence shown here is derived from an EMBL/GenBank/DDBJ whole genome shotgun (WGS) entry which is preliminary data.</text>
</comment>
<dbReference type="AlphaFoldDB" id="A0A2V4BW78"/>
<dbReference type="Proteomes" id="UP000247903">
    <property type="component" value="Unassembled WGS sequence"/>
</dbReference>
<keyword evidence="2" id="KW-1185">Reference proteome</keyword>
<organism evidence="1 2">
    <name type="scientific">Flavobacterium cheongpyeongense</name>
    <dbReference type="NCBI Taxonomy" id="2212651"/>
    <lineage>
        <taxon>Bacteria</taxon>
        <taxon>Pseudomonadati</taxon>
        <taxon>Bacteroidota</taxon>
        <taxon>Flavobacteriia</taxon>
        <taxon>Flavobacteriales</taxon>
        <taxon>Flavobacteriaceae</taxon>
        <taxon>Flavobacterium</taxon>
    </lineage>
</organism>
<dbReference type="RefSeq" id="WP_110305086.1">
    <property type="nucleotide sequence ID" value="NZ_QJHK01000002.1"/>
</dbReference>
<evidence type="ECO:0008006" key="3">
    <source>
        <dbReference type="Google" id="ProtNLM"/>
    </source>
</evidence>